<dbReference type="AlphaFoldDB" id="A0A1S7RV53"/>
<organism evidence="2 3">
    <name type="scientific">Agrobacterium tumefaciens str. Kerr 14</name>
    <dbReference type="NCBI Taxonomy" id="1183424"/>
    <lineage>
        <taxon>Bacteria</taxon>
        <taxon>Pseudomonadati</taxon>
        <taxon>Pseudomonadota</taxon>
        <taxon>Alphaproteobacteria</taxon>
        <taxon>Hyphomicrobiales</taxon>
        <taxon>Rhizobiaceae</taxon>
        <taxon>Rhizobium/Agrobacterium group</taxon>
        <taxon>Agrobacterium</taxon>
        <taxon>Agrobacterium tumefaciens complex</taxon>
    </lineage>
</organism>
<feature type="transmembrane region" description="Helical" evidence="1">
    <location>
        <begin position="133"/>
        <end position="149"/>
    </location>
</feature>
<dbReference type="EMBL" id="FBWC01000027">
    <property type="protein sequence ID" value="CUX58102.1"/>
    <property type="molecule type" value="Genomic_DNA"/>
</dbReference>
<protein>
    <submittedName>
        <fullName evidence="2">Uncharacterized protein</fullName>
    </submittedName>
</protein>
<sequence length="305" mass="33446">MALCAFAVFALHHQRAVTAGLASGFAIGLKLNNLPIVVFCLALMIFSRSNAKSLVKYLAGAFGGTILAYPLIFWAKPTEVGATTPDLYTTLLNMSSPRYEWDGIFSGGSLTFSVSVYPLAILILFGLWRSPRVAAAFLASVIFYLAMITVSRTQYGWYVFPLIPPALYLFSQAIRKSDIVSVVLSWVIIAMNVASQYSAIIFMVHQKNEQLAFLENPDATGCLMHHLNRMPPTARLFNVVEFGYKIPIPQSFGYANSGNASSADTILVMHRLMKSSFMQENLKGKKLIAACGDAMLFSSLEPVAE</sequence>
<dbReference type="Proteomes" id="UP000191897">
    <property type="component" value="Unassembled WGS sequence"/>
</dbReference>
<feature type="transmembrane region" description="Helical" evidence="1">
    <location>
        <begin position="104"/>
        <end position="126"/>
    </location>
</feature>
<keyword evidence="1" id="KW-1133">Transmembrane helix</keyword>
<evidence type="ECO:0000256" key="1">
    <source>
        <dbReference type="SAM" id="Phobius"/>
    </source>
</evidence>
<evidence type="ECO:0000313" key="2">
    <source>
        <dbReference type="EMBL" id="CUX58102.1"/>
    </source>
</evidence>
<gene>
    <name evidence="2" type="ORF">AGR4C_Lc50155</name>
</gene>
<proteinExistence type="predicted"/>
<accession>A0A1S7RV53</accession>
<keyword evidence="1" id="KW-0812">Transmembrane</keyword>
<name>A0A1S7RV53_AGRTU</name>
<feature type="transmembrane region" description="Helical" evidence="1">
    <location>
        <begin position="54"/>
        <end position="75"/>
    </location>
</feature>
<reference evidence="2 3" key="1">
    <citation type="submission" date="2016-01" db="EMBL/GenBank/DDBJ databases">
        <authorList>
            <person name="Oliw E.H."/>
        </authorList>
    </citation>
    <scope>NUCLEOTIDE SEQUENCE [LARGE SCALE GENOMIC DNA]</scope>
    <source>
        <strain evidence="2 3">Kerr 14</strain>
    </source>
</reference>
<evidence type="ECO:0000313" key="3">
    <source>
        <dbReference type="Proteomes" id="UP000191897"/>
    </source>
</evidence>
<keyword evidence="1" id="KW-0472">Membrane</keyword>
<feature type="transmembrane region" description="Helical" evidence="1">
    <location>
        <begin position="155"/>
        <end position="171"/>
    </location>
</feature>
<feature type="transmembrane region" description="Helical" evidence="1">
    <location>
        <begin position="29"/>
        <end position="47"/>
    </location>
</feature>
<feature type="transmembrane region" description="Helical" evidence="1">
    <location>
        <begin position="183"/>
        <end position="204"/>
    </location>
</feature>